<dbReference type="InterPro" id="IPR032720">
    <property type="entry name" value="Cys_rich_CWC"/>
</dbReference>
<protein>
    <submittedName>
        <fullName evidence="1">Cysteine-rich CWC family protein</fullName>
    </submittedName>
</protein>
<keyword evidence="2" id="KW-1185">Reference proteome</keyword>
<evidence type="ECO:0000313" key="2">
    <source>
        <dbReference type="Proteomes" id="UP000321548"/>
    </source>
</evidence>
<dbReference type="RefSeq" id="WP_147704585.1">
    <property type="nucleotide sequence ID" value="NZ_VDUY01000004.1"/>
</dbReference>
<dbReference type="Pfam" id="PF14375">
    <property type="entry name" value="Cys_rich_CWC"/>
    <property type="match status" value="1"/>
</dbReference>
<dbReference type="Proteomes" id="UP000321548">
    <property type="component" value="Unassembled WGS sequence"/>
</dbReference>
<proteinExistence type="predicted"/>
<name>A0A5C8NWL8_9BURK</name>
<organism evidence="1 2">
    <name type="scientific">Zeimonas arvi</name>
    <dbReference type="NCBI Taxonomy" id="2498847"/>
    <lineage>
        <taxon>Bacteria</taxon>
        <taxon>Pseudomonadati</taxon>
        <taxon>Pseudomonadota</taxon>
        <taxon>Betaproteobacteria</taxon>
        <taxon>Burkholderiales</taxon>
        <taxon>Burkholderiaceae</taxon>
        <taxon>Zeimonas</taxon>
    </lineage>
</organism>
<evidence type="ECO:0000313" key="1">
    <source>
        <dbReference type="EMBL" id="TXL65390.1"/>
    </source>
</evidence>
<dbReference type="EMBL" id="VDUY01000004">
    <property type="protein sequence ID" value="TXL65390.1"/>
    <property type="molecule type" value="Genomic_DNA"/>
</dbReference>
<gene>
    <name evidence="1" type="ORF">FHP08_11440</name>
</gene>
<dbReference type="OrthoDB" id="331868at2"/>
<dbReference type="AlphaFoldDB" id="A0A5C8NWL8"/>
<comment type="caution">
    <text evidence="1">The sequence shown here is derived from an EMBL/GenBank/DDBJ whole genome shotgun (WGS) entry which is preliminary data.</text>
</comment>
<sequence length="85" mass="8251">MQPDAPPPESSAAATRCFRCGASFGCGAGTDACWCTGLPPIDPARLAALPAETRAALGLPPGAPPASCLCPTCLAAVSAGLTPPS</sequence>
<accession>A0A5C8NWL8</accession>
<reference evidence="1 2" key="1">
    <citation type="submission" date="2019-06" db="EMBL/GenBank/DDBJ databases">
        <title>Quisquiliibacterium sp. nov., isolated from a maize field.</title>
        <authorList>
            <person name="Lin S.-Y."/>
            <person name="Tsai C.-F."/>
            <person name="Young C.-C."/>
        </authorList>
    </citation>
    <scope>NUCLEOTIDE SEQUENCE [LARGE SCALE GENOMIC DNA]</scope>
    <source>
        <strain evidence="1 2">CC-CFT501</strain>
    </source>
</reference>